<dbReference type="InterPro" id="IPR029069">
    <property type="entry name" value="HotDog_dom_sf"/>
</dbReference>
<dbReference type="CDD" id="cd03454">
    <property type="entry name" value="YdeM"/>
    <property type="match status" value="1"/>
</dbReference>
<dbReference type="EMBL" id="CP120863">
    <property type="protein sequence ID" value="WFE91386.1"/>
    <property type="molecule type" value="Genomic_DNA"/>
</dbReference>
<sequence>MTKPFDEIEIGEALELGQHTFTRDEIIRFAEQYDPQPFHLSEEAAAGTHFGRLCASGWHTASVFMKLWVARHKELVAEMLANGVTPARMGPSPGFEDLKWIKPVFVDDTLRYRRIVTGKTESRSRPEWGLIHSDMLAVNQEDKLVFSFKGTVFVERRQAATLSSI</sequence>
<dbReference type="PANTHER" id="PTHR43664">
    <property type="entry name" value="MONOAMINE OXIDASE-RELATED"/>
    <property type="match status" value="1"/>
</dbReference>
<dbReference type="Pfam" id="PF01575">
    <property type="entry name" value="MaoC_dehydratas"/>
    <property type="match status" value="1"/>
</dbReference>
<dbReference type="RefSeq" id="WP_265683773.1">
    <property type="nucleotide sequence ID" value="NZ_CP120863.1"/>
</dbReference>
<dbReference type="InterPro" id="IPR052342">
    <property type="entry name" value="MCH/BMMD"/>
</dbReference>
<proteinExistence type="predicted"/>
<keyword evidence="3" id="KW-1185">Reference proteome</keyword>
<dbReference type="InterPro" id="IPR002539">
    <property type="entry name" value="MaoC-like_dom"/>
</dbReference>
<reference evidence="2 3" key="1">
    <citation type="submission" date="2023-03" db="EMBL/GenBank/DDBJ databases">
        <title>Roseibium porphyridii sp. nov. and Roseibium rhodosorbium sp. nov. isolated from marine algae, Porphyridium cruentum and Rhodosorus marinus, respectively.</title>
        <authorList>
            <person name="Lee M.W."/>
            <person name="Choi B.J."/>
            <person name="Lee J.K."/>
            <person name="Choi D.G."/>
            <person name="Baek J.H."/>
            <person name="Bayburt H."/>
            <person name="Kim J.M."/>
            <person name="Han D.M."/>
            <person name="Kim K.H."/>
            <person name="Jeon C.O."/>
        </authorList>
    </citation>
    <scope>NUCLEOTIDE SEQUENCE [LARGE SCALE GENOMIC DNA]</scope>
    <source>
        <strain evidence="2 3">KMA01</strain>
    </source>
</reference>
<protein>
    <submittedName>
        <fullName evidence="2">MaoC family dehydratase</fullName>
    </submittedName>
</protein>
<dbReference type="PANTHER" id="PTHR43664:SF1">
    <property type="entry name" value="BETA-METHYLMALYL-COA DEHYDRATASE"/>
    <property type="match status" value="1"/>
</dbReference>
<feature type="domain" description="MaoC-like" evidence="1">
    <location>
        <begin position="10"/>
        <end position="123"/>
    </location>
</feature>
<evidence type="ECO:0000313" key="2">
    <source>
        <dbReference type="EMBL" id="WFE91386.1"/>
    </source>
</evidence>
<dbReference type="Proteomes" id="UP001209803">
    <property type="component" value="Chromosome"/>
</dbReference>
<dbReference type="SUPFAM" id="SSF54637">
    <property type="entry name" value="Thioesterase/thiol ester dehydrase-isomerase"/>
    <property type="match status" value="1"/>
</dbReference>
<gene>
    <name evidence="2" type="ORF">K1718_08520</name>
</gene>
<evidence type="ECO:0000259" key="1">
    <source>
        <dbReference type="Pfam" id="PF01575"/>
    </source>
</evidence>
<name>A0ABY8F848_9HYPH</name>
<organism evidence="2 3">
    <name type="scientific">Roseibium porphyridii</name>
    <dbReference type="NCBI Taxonomy" id="2866279"/>
    <lineage>
        <taxon>Bacteria</taxon>
        <taxon>Pseudomonadati</taxon>
        <taxon>Pseudomonadota</taxon>
        <taxon>Alphaproteobacteria</taxon>
        <taxon>Hyphomicrobiales</taxon>
        <taxon>Stappiaceae</taxon>
        <taxon>Roseibium</taxon>
    </lineage>
</organism>
<accession>A0ABY8F848</accession>
<evidence type="ECO:0000313" key="3">
    <source>
        <dbReference type="Proteomes" id="UP001209803"/>
    </source>
</evidence>
<dbReference type="Gene3D" id="3.10.129.10">
    <property type="entry name" value="Hotdog Thioesterase"/>
    <property type="match status" value="1"/>
</dbReference>